<dbReference type="EMBL" id="BARU01007932">
    <property type="protein sequence ID" value="GAH34435.1"/>
    <property type="molecule type" value="Genomic_DNA"/>
</dbReference>
<dbReference type="InterPro" id="IPR018247">
    <property type="entry name" value="EF_Hand_1_Ca_BS"/>
</dbReference>
<evidence type="ECO:0000313" key="6">
    <source>
        <dbReference type="EMBL" id="GAH34435.1"/>
    </source>
</evidence>
<organism evidence="6">
    <name type="scientific">marine sediment metagenome</name>
    <dbReference type="NCBI Taxonomy" id="412755"/>
    <lineage>
        <taxon>unclassified sequences</taxon>
        <taxon>metagenomes</taxon>
        <taxon>ecological metagenomes</taxon>
    </lineage>
</organism>
<feature type="compositionally biased region" description="Acidic residues" evidence="5">
    <location>
        <begin position="56"/>
        <end position="66"/>
    </location>
</feature>
<dbReference type="AlphaFoldDB" id="X1FPK3"/>
<evidence type="ECO:0000256" key="4">
    <source>
        <dbReference type="ARBA" id="ARBA00022837"/>
    </source>
</evidence>
<evidence type="ECO:0000256" key="2">
    <source>
        <dbReference type="ARBA" id="ARBA00022525"/>
    </source>
</evidence>
<dbReference type="GO" id="GO:0005509">
    <property type="term" value="F:calcium ion binding"/>
    <property type="evidence" value="ECO:0007669"/>
    <property type="project" value="InterPro"/>
</dbReference>
<dbReference type="InterPro" id="IPR028974">
    <property type="entry name" value="TSP_type-3_rpt"/>
</dbReference>
<evidence type="ECO:0000256" key="5">
    <source>
        <dbReference type="SAM" id="MobiDB-lite"/>
    </source>
</evidence>
<name>X1FPK3_9ZZZZ</name>
<keyword evidence="2" id="KW-0964">Secreted</keyword>
<evidence type="ECO:0000256" key="1">
    <source>
        <dbReference type="ARBA" id="ARBA00004613"/>
    </source>
</evidence>
<proteinExistence type="predicted"/>
<dbReference type="SUPFAM" id="SSF103647">
    <property type="entry name" value="TSP type-3 repeat"/>
    <property type="match status" value="1"/>
</dbReference>
<comment type="caution">
    <text evidence="6">The sequence shown here is derived from an EMBL/GenBank/DDBJ whole genome shotgun (WGS) entry which is preliminary data.</text>
</comment>
<dbReference type="InterPro" id="IPR059100">
    <property type="entry name" value="TSP3_bac"/>
</dbReference>
<evidence type="ECO:0008006" key="7">
    <source>
        <dbReference type="Google" id="ProtNLM"/>
    </source>
</evidence>
<evidence type="ECO:0000256" key="3">
    <source>
        <dbReference type="ARBA" id="ARBA00022729"/>
    </source>
</evidence>
<dbReference type="Pfam" id="PF18884">
    <property type="entry name" value="TSP3_bac"/>
    <property type="match status" value="2"/>
</dbReference>
<accession>X1FPK3</accession>
<comment type="subcellular location">
    <subcellularLocation>
        <location evidence="1">Secreted</location>
    </subcellularLocation>
</comment>
<keyword evidence="4" id="KW-0106">Calcium</keyword>
<gene>
    <name evidence="6" type="ORF">S03H2_15589</name>
</gene>
<sequence>MKDSARDDYIWNYDYYEHGEGIVEANEAVIKVQNYVATDSDNDGLLDRQEIADGTDPYDSDSDNDGLTDYEEFYHETYFLDAANADTDNDSMPDGWEINYGFDPSEISV</sequence>
<reference evidence="6" key="1">
    <citation type="journal article" date="2014" name="Front. Microbiol.">
        <title>High frequency of phylogenetically diverse reductive dehalogenase-homologous genes in deep subseafloor sedimentary metagenomes.</title>
        <authorList>
            <person name="Kawai M."/>
            <person name="Futagami T."/>
            <person name="Toyoda A."/>
            <person name="Takaki Y."/>
            <person name="Nishi S."/>
            <person name="Hori S."/>
            <person name="Arai W."/>
            <person name="Tsubouchi T."/>
            <person name="Morono Y."/>
            <person name="Uchiyama I."/>
            <person name="Ito T."/>
            <person name="Fujiyama A."/>
            <person name="Inagaki F."/>
            <person name="Takami H."/>
        </authorList>
    </citation>
    <scope>NUCLEOTIDE SEQUENCE</scope>
    <source>
        <strain evidence="6">Expedition CK06-06</strain>
    </source>
</reference>
<keyword evidence="3" id="KW-0732">Signal</keyword>
<feature type="region of interest" description="Disordered" evidence="5">
    <location>
        <begin position="40"/>
        <end position="66"/>
    </location>
</feature>
<protein>
    <recommendedName>
        <fullName evidence="7">EF-hand domain-containing protein</fullName>
    </recommendedName>
</protein>
<dbReference type="PROSITE" id="PS00018">
    <property type="entry name" value="EF_HAND_1"/>
    <property type="match status" value="1"/>
</dbReference>